<reference evidence="1 2" key="1">
    <citation type="submission" date="2016-10" db="EMBL/GenBank/DDBJ databases">
        <authorList>
            <person name="de Groot N.N."/>
        </authorList>
    </citation>
    <scope>NUCLEOTIDE SEQUENCE [LARGE SCALE GENOMIC DNA]</scope>
    <source>
        <strain evidence="1 2">OK461</strain>
    </source>
</reference>
<organism evidence="1 2">
    <name type="scientific">Streptomyces mirabilis</name>
    <dbReference type="NCBI Taxonomy" id="68239"/>
    <lineage>
        <taxon>Bacteria</taxon>
        <taxon>Bacillati</taxon>
        <taxon>Actinomycetota</taxon>
        <taxon>Actinomycetes</taxon>
        <taxon>Kitasatosporales</taxon>
        <taxon>Streptomycetaceae</taxon>
        <taxon>Streptomyces</taxon>
    </lineage>
</organism>
<proteinExistence type="predicted"/>
<evidence type="ECO:0000313" key="2">
    <source>
        <dbReference type="Proteomes" id="UP000181942"/>
    </source>
</evidence>
<dbReference type="Proteomes" id="UP000181942">
    <property type="component" value="Unassembled WGS sequence"/>
</dbReference>
<dbReference type="EMBL" id="FONR01000005">
    <property type="protein sequence ID" value="SFF28081.1"/>
    <property type="molecule type" value="Genomic_DNA"/>
</dbReference>
<protein>
    <submittedName>
        <fullName evidence="1">Uncharacterized protein</fullName>
    </submittedName>
</protein>
<dbReference type="AlphaFoldDB" id="A0A1I2HHZ7"/>
<gene>
    <name evidence="1" type="ORF">SAMN02787118_10595</name>
</gene>
<evidence type="ECO:0000313" key="1">
    <source>
        <dbReference type="EMBL" id="SFF28081.1"/>
    </source>
</evidence>
<sequence>MYGLSISRSRASICRGRSASWIRPAPVSLLIPVTGAESLEATTKSTPFWLNFSIGSGVCRMRARSIRMSLLVRSGFCSEPESANSFAVIFRVVTNQE</sequence>
<name>A0A1I2HHZ7_9ACTN</name>
<accession>A0A1I2HHZ7</accession>